<gene>
    <name evidence="2" type="ORF">PCOR1329_LOCUS1484</name>
    <name evidence="3" type="ORF">PCOR1329_LOCUS33151</name>
</gene>
<evidence type="ECO:0000313" key="4">
    <source>
        <dbReference type="Proteomes" id="UP001189429"/>
    </source>
</evidence>
<feature type="region of interest" description="Disordered" evidence="1">
    <location>
        <begin position="1"/>
        <end position="22"/>
    </location>
</feature>
<evidence type="ECO:0000313" key="2">
    <source>
        <dbReference type="EMBL" id="CAK0790120.1"/>
    </source>
</evidence>
<dbReference type="EMBL" id="CAUYUJ010013780">
    <property type="protein sequence ID" value="CAK0836754.1"/>
    <property type="molecule type" value="Genomic_DNA"/>
</dbReference>
<dbReference type="Proteomes" id="UP001189429">
    <property type="component" value="Unassembled WGS sequence"/>
</dbReference>
<evidence type="ECO:0000256" key="1">
    <source>
        <dbReference type="SAM" id="MobiDB-lite"/>
    </source>
</evidence>
<protein>
    <recommendedName>
        <fullName evidence="5">C3H1-type domain-containing protein</fullName>
    </recommendedName>
</protein>
<feature type="region of interest" description="Disordered" evidence="1">
    <location>
        <begin position="52"/>
        <end position="87"/>
    </location>
</feature>
<name>A0ABN9SW30_9DINO</name>
<dbReference type="EMBL" id="CAUYUJ010000360">
    <property type="protein sequence ID" value="CAK0790120.1"/>
    <property type="molecule type" value="Genomic_DNA"/>
</dbReference>
<sequence>MMYRDGPECVESMVPPGGAGHSARLRMAAPASGSTDTEWKLQRTGTFLDVCSDPGSDSWADQLEARAASDPGPQSAPRQNAVRGRRVGGWQDEYVRVLEQRVASWQLGPSSDRASSLRELLTPLVHEVHAPARRRPRTVPPTPLERSSADGSSSETPPPMQQLAWSGLRRQRGSSGGGPTPPGGARGAAARPPRPSPRSPRQPPRPLGGAHGAGAPDDEVQAGGIATAPRHHAAAAGLASASPRAGLGARRGVVRRSGCLPSAGSYGHPELCNRPCWYWPTASGCRHNQACDFCHLPHPKRGSVRPERWCRDVLQHMSGGARVALARAAVVERALAVGLGPGSIEAIGAWFGQLGSPGPDFGIERGQGHHPWGEVEATLRNQSLRWLLTMAQCGLAHGPEADRRTTELLDSLRALL</sequence>
<reference evidence="3" key="1">
    <citation type="submission" date="2023-10" db="EMBL/GenBank/DDBJ databases">
        <authorList>
            <person name="Chen Y."/>
            <person name="Shah S."/>
            <person name="Dougan E. K."/>
            <person name="Thang M."/>
            <person name="Chan C."/>
        </authorList>
    </citation>
    <scope>NUCLEOTIDE SEQUENCE [LARGE SCALE GENOMIC DNA]</scope>
</reference>
<feature type="region of interest" description="Disordered" evidence="1">
    <location>
        <begin position="124"/>
        <end position="221"/>
    </location>
</feature>
<comment type="caution">
    <text evidence="3">The sequence shown here is derived from an EMBL/GenBank/DDBJ whole genome shotgun (WGS) entry which is preliminary data.</text>
</comment>
<accession>A0ABN9SW30</accession>
<feature type="compositionally biased region" description="Pro residues" evidence="1">
    <location>
        <begin position="192"/>
        <end position="206"/>
    </location>
</feature>
<evidence type="ECO:0008006" key="5">
    <source>
        <dbReference type="Google" id="ProtNLM"/>
    </source>
</evidence>
<organism evidence="3 4">
    <name type="scientific">Prorocentrum cordatum</name>
    <dbReference type="NCBI Taxonomy" id="2364126"/>
    <lineage>
        <taxon>Eukaryota</taxon>
        <taxon>Sar</taxon>
        <taxon>Alveolata</taxon>
        <taxon>Dinophyceae</taxon>
        <taxon>Prorocentrales</taxon>
        <taxon>Prorocentraceae</taxon>
        <taxon>Prorocentrum</taxon>
    </lineage>
</organism>
<proteinExistence type="predicted"/>
<keyword evidence="4" id="KW-1185">Reference proteome</keyword>
<evidence type="ECO:0000313" key="3">
    <source>
        <dbReference type="EMBL" id="CAK0836754.1"/>
    </source>
</evidence>